<accession>A0A1N6HVL9</accession>
<dbReference type="STRING" id="44575.SAMN05216419_10743"/>
<protein>
    <submittedName>
        <fullName evidence="1">Uncharacterized protein</fullName>
    </submittedName>
</protein>
<dbReference type="RefSeq" id="WP_028462480.1">
    <property type="nucleotide sequence ID" value="NZ_FSRO01000001.1"/>
</dbReference>
<organism evidence="1 2">
    <name type="scientific">Nitrosomonas cryotolerans ATCC 49181</name>
    <dbReference type="NCBI Taxonomy" id="1131553"/>
    <lineage>
        <taxon>Bacteria</taxon>
        <taxon>Pseudomonadati</taxon>
        <taxon>Pseudomonadota</taxon>
        <taxon>Betaproteobacteria</taxon>
        <taxon>Nitrosomonadales</taxon>
        <taxon>Nitrosomonadaceae</taxon>
        <taxon>Nitrosomonas</taxon>
    </lineage>
</organism>
<dbReference type="Proteomes" id="UP000185062">
    <property type="component" value="Unassembled WGS sequence"/>
</dbReference>
<keyword evidence="2" id="KW-1185">Reference proteome</keyword>
<reference evidence="1 2" key="1">
    <citation type="submission" date="2016-12" db="EMBL/GenBank/DDBJ databases">
        <authorList>
            <person name="Song W.-J."/>
            <person name="Kurnit D.M."/>
        </authorList>
    </citation>
    <scope>NUCLEOTIDE SEQUENCE [LARGE SCALE GENOMIC DNA]</scope>
    <source>
        <strain evidence="1 2">ATCC 49181</strain>
    </source>
</reference>
<evidence type="ECO:0000313" key="1">
    <source>
        <dbReference type="EMBL" id="SIO23796.1"/>
    </source>
</evidence>
<name>A0A1N6HVL9_9PROT</name>
<proteinExistence type="predicted"/>
<evidence type="ECO:0000313" key="2">
    <source>
        <dbReference type="Proteomes" id="UP000185062"/>
    </source>
</evidence>
<sequence>MRMQILKNSKGEIVAAYEATPGASVSIEVEPSIGQELDELDVPEQLLRSEEDILGVLSIKLPRDQPSKG</sequence>
<dbReference type="AlphaFoldDB" id="A0A1N6HVL9"/>
<dbReference type="EMBL" id="FSRO01000001">
    <property type="protein sequence ID" value="SIO23796.1"/>
    <property type="molecule type" value="Genomic_DNA"/>
</dbReference>
<gene>
    <name evidence="1" type="ORF">SAMN02743940_1385</name>
</gene>